<feature type="region of interest" description="Disordered" evidence="1">
    <location>
        <begin position="267"/>
        <end position="306"/>
    </location>
</feature>
<feature type="region of interest" description="Disordered" evidence="1">
    <location>
        <begin position="191"/>
        <end position="225"/>
    </location>
</feature>
<sequence>MLDTAALIERLEKLPQRSRHGSKDALDERHGHMGLRFRQNKSAEMLSLGVTPGFVTPSCMAAITTPTVSVATNSRELVTSMSLPHGMTPGLTPRLIAIHSSAHVPLRGILKRPSSEPTLFTPSLTETMIQARAKRHIQLGKVRDQPGVKSPDLENTSKLYDARGSQEMGSLETEQSVSLVVSKCCNSFDDDDSNSVSLSVPKTSNEMAKLNSAPPATSEQRTETHSISLHTKMDFQPQYNTEPIEMLQGYSTYMTMHSDRVNQSELGARATDTCHTSCSSQSEDRALNGVRSPSPWAMDSSEMKTS</sequence>
<accession>A0ABM0JW39</accession>
<organism evidence="2 3">
    <name type="scientific">Aplysia californica</name>
    <name type="common">California sea hare</name>
    <dbReference type="NCBI Taxonomy" id="6500"/>
    <lineage>
        <taxon>Eukaryota</taxon>
        <taxon>Metazoa</taxon>
        <taxon>Spiralia</taxon>
        <taxon>Lophotrochozoa</taxon>
        <taxon>Mollusca</taxon>
        <taxon>Gastropoda</taxon>
        <taxon>Heterobranchia</taxon>
        <taxon>Euthyneura</taxon>
        <taxon>Tectipleura</taxon>
        <taxon>Aplysiida</taxon>
        <taxon>Aplysioidea</taxon>
        <taxon>Aplysiidae</taxon>
        <taxon>Aplysia</taxon>
    </lineage>
</organism>
<protein>
    <submittedName>
        <fullName evidence="3">Uncharacterized protein LOC101845480</fullName>
    </submittedName>
</protein>
<evidence type="ECO:0000313" key="2">
    <source>
        <dbReference type="Proteomes" id="UP000694888"/>
    </source>
</evidence>
<evidence type="ECO:0000313" key="3">
    <source>
        <dbReference type="RefSeq" id="XP_005102884.1"/>
    </source>
</evidence>
<dbReference type="Proteomes" id="UP000694888">
    <property type="component" value="Unplaced"/>
</dbReference>
<evidence type="ECO:0000256" key="1">
    <source>
        <dbReference type="SAM" id="MobiDB-lite"/>
    </source>
</evidence>
<feature type="compositionally biased region" description="Polar residues" evidence="1">
    <location>
        <begin position="214"/>
        <end position="225"/>
    </location>
</feature>
<reference evidence="3" key="1">
    <citation type="submission" date="2025-08" db="UniProtKB">
        <authorList>
            <consortium name="RefSeq"/>
        </authorList>
    </citation>
    <scope>IDENTIFICATION</scope>
</reference>
<keyword evidence="2" id="KW-1185">Reference proteome</keyword>
<gene>
    <name evidence="3" type="primary">LOC101845480</name>
</gene>
<dbReference type="GeneID" id="101845480"/>
<name>A0ABM0JW39_APLCA</name>
<proteinExistence type="predicted"/>
<dbReference type="RefSeq" id="XP_005102884.1">
    <property type="nucleotide sequence ID" value="XM_005102827.2"/>
</dbReference>